<dbReference type="InterPro" id="IPR011761">
    <property type="entry name" value="ATP-grasp"/>
</dbReference>
<dbReference type="Proteomes" id="UP000319267">
    <property type="component" value="Unassembled WGS sequence"/>
</dbReference>
<dbReference type="GO" id="GO:0046872">
    <property type="term" value="F:metal ion binding"/>
    <property type="evidence" value="ECO:0007669"/>
    <property type="project" value="InterPro"/>
</dbReference>
<keyword evidence="3" id="KW-0436">Ligase</keyword>
<protein>
    <submittedName>
        <fullName evidence="3">Glutathione synthase/RimK-type ligase, ATP-grasp superfamily</fullName>
    </submittedName>
</protein>
<dbReference type="GO" id="GO:0005737">
    <property type="term" value="C:cytoplasm"/>
    <property type="evidence" value="ECO:0007669"/>
    <property type="project" value="TreeGrafter"/>
</dbReference>
<evidence type="ECO:0000313" key="3">
    <source>
        <dbReference type="EMBL" id="SMO33649.1"/>
    </source>
</evidence>
<dbReference type="RefSeq" id="WP_111377840.1">
    <property type="nucleotide sequence ID" value="NZ_CP043612.1"/>
</dbReference>
<reference evidence="3 4" key="1">
    <citation type="submission" date="2017-05" db="EMBL/GenBank/DDBJ databases">
        <authorList>
            <person name="Varghese N."/>
            <person name="Submissions S."/>
        </authorList>
    </citation>
    <scope>NUCLEOTIDE SEQUENCE [LARGE SCALE GENOMIC DNA]</scope>
    <source>
        <strain evidence="3 4">DSM 29982</strain>
    </source>
</reference>
<proteinExistence type="predicted"/>
<dbReference type="AlphaFoldDB" id="A0A521AFS0"/>
<keyword evidence="4" id="KW-1185">Reference proteome</keyword>
<dbReference type="EMBL" id="FXTQ01000001">
    <property type="protein sequence ID" value="SMO33649.1"/>
    <property type="molecule type" value="Genomic_DNA"/>
</dbReference>
<keyword evidence="1" id="KW-0547">Nucleotide-binding</keyword>
<dbReference type="GO" id="GO:0009432">
    <property type="term" value="P:SOS response"/>
    <property type="evidence" value="ECO:0007669"/>
    <property type="project" value="TreeGrafter"/>
</dbReference>
<dbReference type="Gene3D" id="3.30.470.20">
    <property type="entry name" value="ATP-grasp fold, B domain"/>
    <property type="match status" value="1"/>
</dbReference>
<dbReference type="OrthoDB" id="583309at2"/>
<dbReference type="Pfam" id="PF08443">
    <property type="entry name" value="RimK"/>
    <property type="match status" value="1"/>
</dbReference>
<organism evidence="3 4">
    <name type="scientific">Flavobacterium nitrogenifigens</name>
    <dbReference type="NCBI Taxonomy" id="1617283"/>
    <lineage>
        <taxon>Bacteria</taxon>
        <taxon>Pseudomonadati</taxon>
        <taxon>Bacteroidota</taxon>
        <taxon>Flavobacteriia</taxon>
        <taxon>Flavobacteriales</taxon>
        <taxon>Flavobacteriaceae</taxon>
        <taxon>Flavobacterium</taxon>
    </lineage>
</organism>
<accession>A0A521AFS0</accession>
<dbReference type="GO" id="GO:0005524">
    <property type="term" value="F:ATP binding"/>
    <property type="evidence" value="ECO:0007669"/>
    <property type="project" value="UniProtKB-UniRule"/>
</dbReference>
<dbReference type="PROSITE" id="PS50975">
    <property type="entry name" value="ATP_GRASP"/>
    <property type="match status" value="1"/>
</dbReference>
<evidence type="ECO:0000313" key="4">
    <source>
        <dbReference type="Proteomes" id="UP000319267"/>
    </source>
</evidence>
<dbReference type="InterPro" id="IPR013651">
    <property type="entry name" value="ATP-grasp_RimK-type"/>
</dbReference>
<keyword evidence="1" id="KW-0067">ATP-binding</keyword>
<dbReference type="PANTHER" id="PTHR21621:SF0">
    <property type="entry name" value="BETA-CITRYLGLUTAMATE SYNTHASE B-RELATED"/>
    <property type="match status" value="1"/>
</dbReference>
<dbReference type="SUPFAM" id="SSF56059">
    <property type="entry name" value="Glutathione synthetase ATP-binding domain-like"/>
    <property type="match status" value="1"/>
</dbReference>
<gene>
    <name evidence="3" type="ORF">SAMN06265220_10198</name>
</gene>
<name>A0A521AFS0_9FLAO</name>
<dbReference type="GO" id="GO:0018169">
    <property type="term" value="F:ribosomal S6-glutamic acid ligase activity"/>
    <property type="evidence" value="ECO:0007669"/>
    <property type="project" value="TreeGrafter"/>
</dbReference>
<dbReference type="PANTHER" id="PTHR21621">
    <property type="entry name" value="RIBOSOMAL PROTEIN S6 MODIFICATION PROTEIN"/>
    <property type="match status" value="1"/>
</dbReference>
<evidence type="ECO:0000259" key="2">
    <source>
        <dbReference type="PROSITE" id="PS50975"/>
    </source>
</evidence>
<sequence>MILIITHKEDFTVDFVVDKLNKKNISYFRLNCEDIHKDFYNFKNEDGFNFTINGISNFDSVWFRRTKLPDLDINDEAEKLFLLGDYETLFDNIYALTDTKKWLSNPKEIYIAENKIFQLKIAKSIGFKIPNTLVTNSHKELCHFFEQNGCNVIIKPIRQGRLVGKDGFKTIFTNKLDLEIIQKLTEFDLTPCIYQEYINKQYEIRVTVVNDKVFAGKVNSQSREDTSIDWRKEKIPFERYDLPVEVENKCKLITNKLNLSFGAIDLIKTEDGGYVFLEINPNGQWAWLEMEAGLQISDEIINFLT</sequence>
<feature type="domain" description="ATP-grasp" evidence="2">
    <location>
        <begin position="119"/>
        <end position="305"/>
    </location>
</feature>
<evidence type="ECO:0000256" key="1">
    <source>
        <dbReference type="PROSITE-ProRule" id="PRU00409"/>
    </source>
</evidence>